<dbReference type="EMBL" id="GGEC01025088">
    <property type="protein sequence ID" value="MBX05572.1"/>
    <property type="molecule type" value="Transcribed_RNA"/>
</dbReference>
<organism evidence="1">
    <name type="scientific">Rhizophora mucronata</name>
    <name type="common">Asiatic mangrove</name>
    <dbReference type="NCBI Taxonomy" id="61149"/>
    <lineage>
        <taxon>Eukaryota</taxon>
        <taxon>Viridiplantae</taxon>
        <taxon>Streptophyta</taxon>
        <taxon>Embryophyta</taxon>
        <taxon>Tracheophyta</taxon>
        <taxon>Spermatophyta</taxon>
        <taxon>Magnoliopsida</taxon>
        <taxon>eudicotyledons</taxon>
        <taxon>Gunneridae</taxon>
        <taxon>Pentapetalae</taxon>
        <taxon>rosids</taxon>
        <taxon>fabids</taxon>
        <taxon>Malpighiales</taxon>
        <taxon>Rhizophoraceae</taxon>
        <taxon>Rhizophora</taxon>
    </lineage>
</organism>
<reference evidence="1" key="1">
    <citation type="submission" date="2018-02" db="EMBL/GenBank/DDBJ databases">
        <title>Rhizophora mucronata_Transcriptome.</title>
        <authorList>
            <person name="Meera S.P."/>
            <person name="Sreeshan A."/>
            <person name="Augustine A."/>
        </authorList>
    </citation>
    <scope>NUCLEOTIDE SEQUENCE</scope>
    <source>
        <tissue evidence="1">Leaf</tissue>
    </source>
</reference>
<dbReference type="AlphaFoldDB" id="A0A2P2KIP2"/>
<evidence type="ECO:0000313" key="1">
    <source>
        <dbReference type="EMBL" id="MBX05572.1"/>
    </source>
</evidence>
<protein>
    <submittedName>
        <fullName evidence="1">Phosphoglucan phosphatase DSP4 amyloplastic</fullName>
    </submittedName>
</protein>
<accession>A0A2P2KIP2</accession>
<name>A0A2P2KIP2_RHIMU</name>
<proteinExistence type="predicted"/>
<sequence>MNCLHYLPRSSSTLPLEGFKSHRRKPSQCPLNVNTMVQYKGIPSLCVYMLCNVSHSCR</sequence>